<reference evidence="2" key="1">
    <citation type="journal article" date="2013" name="J. Plant Res.">
        <title>Effect of fungi and light on seed germination of three Opuntia species from semiarid lands of central Mexico.</title>
        <authorList>
            <person name="Delgado-Sanchez P."/>
            <person name="Jimenez-Bremont J.F."/>
            <person name="Guerrero-Gonzalez Mde L."/>
            <person name="Flores J."/>
        </authorList>
    </citation>
    <scope>NUCLEOTIDE SEQUENCE</scope>
    <source>
        <tissue evidence="2">Cladode</tissue>
    </source>
</reference>
<organism evidence="2">
    <name type="scientific">Opuntia streptacantha</name>
    <name type="common">Prickly pear cactus</name>
    <name type="synonym">Opuntia cardona</name>
    <dbReference type="NCBI Taxonomy" id="393608"/>
    <lineage>
        <taxon>Eukaryota</taxon>
        <taxon>Viridiplantae</taxon>
        <taxon>Streptophyta</taxon>
        <taxon>Embryophyta</taxon>
        <taxon>Tracheophyta</taxon>
        <taxon>Spermatophyta</taxon>
        <taxon>Magnoliopsida</taxon>
        <taxon>eudicotyledons</taxon>
        <taxon>Gunneridae</taxon>
        <taxon>Pentapetalae</taxon>
        <taxon>Caryophyllales</taxon>
        <taxon>Cactineae</taxon>
        <taxon>Cactaceae</taxon>
        <taxon>Opuntioideae</taxon>
        <taxon>Opuntia</taxon>
    </lineage>
</organism>
<accession>A0A7C9DYK2</accession>
<evidence type="ECO:0000313" key="2">
    <source>
        <dbReference type="EMBL" id="MBA4651823.1"/>
    </source>
</evidence>
<proteinExistence type="predicted"/>
<feature type="region of interest" description="Disordered" evidence="1">
    <location>
        <begin position="1"/>
        <end position="21"/>
    </location>
</feature>
<dbReference type="EMBL" id="GISG01171753">
    <property type="protein sequence ID" value="MBA4651823.1"/>
    <property type="molecule type" value="Transcribed_RNA"/>
</dbReference>
<dbReference type="AlphaFoldDB" id="A0A7C9DYK2"/>
<protein>
    <submittedName>
        <fullName evidence="2">Uncharacterized protein</fullName>
    </submittedName>
</protein>
<feature type="compositionally biased region" description="Polar residues" evidence="1">
    <location>
        <begin position="1"/>
        <end position="11"/>
    </location>
</feature>
<name>A0A7C9DYK2_OPUST</name>
<sequence>MVNESNPQVQKKLSAIPTGQPDQNFCSATEQSCTRWNNLHNFYLHKAGEFNQTTNLAAIIRYSRKPTLSNFILGNTTSLLLEKGSGQGQRTANEQAIEVQVNPRRNRETY</sequence>
<reference evidence="2" key="2">
    <citation type="submission" date="2020-07" db="EMBL/GenBank/DDBJ databases">
        <authorList>
            <person name="Vera ALvarez R."/>
            <person name="Arias-Moreno D.M."/>
            <person name="Jimenez-Jacinto V."/>
            <person name="Jimenez-Bremont J.F."/>
            <person name="Swaminathan K."/>
            <person name="Moose S.P."/>
            <person name="Guerrero-Gonzalez M.L."/>
            <person name="Marino-Ramirez L."/>
            <person name="Landsman D."/>
            <person name="Rodriguez-Kessler M."/>
            <person name="Delgado-Sanchez P."/>
        </authorList>
    </citation>
    <scope>NUCLEOTIDE SEQUENCE</scope>
    <source>
        <tissue evidence="2">Cladode</tissue>
    </source>
</reference>
<evidence type="ECO:0000256" key="1">
    <source>
        <dbReference type="SAM" id="MobiDB-lite"/>
    </source>
</evidence>